<keyword evidence="4" id="KW-1185">Reference proteome</keyword>
<sequence length="860" mass="97310">MNSSDASLLPPLQVDSSCFPSSVFAVDRSAHEVFFSQKPALSSFLFVVCSNPFDSGFDFGSDTLNFLPLASSLRVSFAYRIQLLLGEMQGSRSRAKPPRRTADPRPAGRSPAEGSVQSKTRNWLLSTELDSNYECRSVVEEDLITLDFKRHPTKASGMPIKTLIDEEMSREKHARRSSPSLIARLMGLDTLPSPGAFKPLKEVRSFSKKVLSKEFLDNSAINDDSESKSEEHQEEFKDVFEVVQVPKVDKQKDKSFLKENAGLRRHEIGKPSIPQSFSDAINYSTYRMPQRCRQIDDSVEDIDHNNDMFVPILEESSKHHHDQSQKSSFRSGKNVRMHNNRRGNDSQSSRKLAANGYDDASREHMCSILHKFAQSTYAEKNGCSTQPTQIVILKPSLDKSQKAERTRSLNHLQYGLKNPMKFPVGEIVESFIEERGGGQNLHDKLERMGHKIQKPKEISKRNTLSCDRQKVSIQNYNEYEKDNGMCTKSTIMKGKNTQFSLLASAIDCEYSNNYSHSTSSPKESLVTAEARKRLSERWKSTNDFQEMGFLNRESNTLAEMLALSEIDTPKLTPDALAVKKIAGKKSDRDDFLEHRNHPLGISSKDGWKDDFFRSLPRSKSLPESTSAYVNSQLNSRNRSGKIINRNMLKKTDDLNNCMPRDNYDVVRKKNTTLRNLKCLSSKDEHHSDGEENTLAEREIHVSSEELKSSNNLRCLSEKHAAIKPLDDSTKRSDSAEIFSVSQSNTEMNGFEKFQYLTKSGNIVKQFECDEHQFPPKEQEIFGIPLDLLHASGGRNGRGDWRNLTEGGTGPTHERICDYMECGLREPRWREVGSPGTRSPLAVKTWTGSSAMGGWKEDPRR</sequence>
<evidence type="ECO:0000259" key="2">
    <source>
        <dbReference type="Pfam" id="PF14383"/>
    </source>
</evidence>
<dbReference type="InterPro" id="IPR032795">
    <property type="entry name" value="DUF3741-assoc"/>
</dbReference>
<comment type="caution">
    <text evidence="3">The sequence shown here is derived from an EMBL/GenBank/DDBJ whole genome shotgun (WGS) entry which is preliminary data.</text>
</comment>
<proteinExistence type="predicted"/>
<gene>
    <name evidence="3" type="ORF">KSP39_PZI001383</name>
</gene>
<dbReference type="EMBL" id="JBBWWQ010000001">
    <property type="protein sequence ID" value="KAK8956585.1"/>
    <property type="molecule type" value="Genomic_DNA"/>
</dbReference>
<dbReference type="Proteomes" id="UP001418222">
    <property type="component" value="Unassembled WGS sequence"/>
</dbReference>
<dbReference type="AlphaFoldDB" id="A0AAP0C0M2"/>
<protein>
    <recommendedName>
        <fullName evidence="2">DUF3741 domain-containing protein</fullName>
    </recommendedName>
</protein>
<accession>A0AAP0C0M2</accession>
<evidence type="ECO:0000313" key="4">
    <source>
        <dbReference type="Proteomes" id="UP001418222"/>
    </source>
</evidence>
<dbReference type="Pfam" id="PF14383">
    <property type="entry name" value="VARLMGL"/>
    <property type="match status" value="1"/>
</dbReference>
<organism evidence="3 4">
    <name type="scientific">Platanthera zijinensis</name>
    <dbReference type="NCBI Taxonomy" id="2320716"/>
    <lineage>
        <taxon>Eukaryota</taxon>
        <taxon>Viridiplantae</taxon>
        <taxon>Streptophyta</taxon>
        <taxon>Embryophyta</taxon>
        <taxon>Tracheophyta</taxon>
        <taxon>Spermatophyta</taxon>
        <taxon>Magnoliopsida</taxon>
        <taxon>Liliopsida</taxon>
        <taxon>Asparagales</taxon>
        <taxon>Orchidaceae</taxon>
        <taxon>Orchidoideae</taxon>
        <taxon>Orchideae</taxon>
        <taxon>Orchidinae</taxon>
        <taxon>Platanthera</taxon>
    </lineage>
</organism>
<feature type="region of interest" description="Disordered" evidence="1">
    <location>
        <begin position="315"/>
        <end position="355"/>
    </location>
</feature>
<name>A0AAP0C0M2_9ASPA</name>
<dbReference type="PANTHER" id="PTHR46836:SF8">
    <property type="entry name" value="AFADIN"/>
    <property type="match status" value="1"/>
</dbReference>
<feature type="domain" description="DUF3741" evidence="2">
    <location>
        <begin position="172"/>
        <end position="193"/>
    </location>
</feature>
<dbReference type="PANTHER" id="PTHR46836">
    <property type="entry name" value="AFADIN"/>
    <property type="match status" value="1"/>
</dbReference>
<evidence type="ECO:0000313" key="3">
    <source>
        <dbReference type="EMBL" id="KAK8956585.1"/>
    </source>
</evidence>
<feature type="region of interest" description="Disordered" evidence="1">
    <location>
        <begin position="829"/>
        <end position="860"/>
    </location>
</feature>
<feature type="region of interest" description="Disordered" evidence="1">
    <location>
        <begin position="90"/>
        <end position="118"/>
    </location>
</feature>
<reference evidence="3 4" key="1">
    <citation type="journal article" date="2022" name="Nat. Plants">
        <title>Genomes of leafy and leafless Platanthera orchids illuminate the evolution of mycoheterotrophy.</title>
        <authorList>
            <person name="Li M.H."/>
            <person name="Liu K.W."/>
            <person name="Li Z."/>
            <person name="Lu H.C."/>
            <person name="Ye Q.L."/>
            <person name="Zhang D."/>
            <person name="Wang J.Y."/>
            <person name="Li Y.F."/>
            <person name="Zhong Z.M."/>
            <person name="Liu X."/>
            <person name="Yu X."/>
            <person name="Liu D.K."/>
            <person name="Tu X.D."/>
            <person name="Liu B."/>
            <person name="Hao Y."/>
            <person name="Liao X.Y."/>
            <person name="Jiang Y.T."/>
            <person name="Sun W.H."/>
            <person name="Chen J."/>
            <person name="Chen Y.Q."/>
            <person name="Ai Y."/>
            <person name="Zhai J.W."/>
            <person name="Wu S.S."/>
            <person name="Zhou Z."/>
            <person name="Hsiao Y.Y."/>
            <person name="Wu W.L."/>
            <person name="Chen Y.Y."/>
            <person name="Lin Y.F."/>
            <person name="Hsu J.L."/>
            <person name="Li C.Y."/>
            <person name="Wang Z.W."/>
            <person name="Zhao X."/>
            <person name="Zhong W.Y."/>
            <person name="Ma X.K."/>
            <person name="Ma L."/>
            <person name="Huang J."/>
            <person name="Chen G.Z."/>
            <person name="Huang M.Z."/>
            <person name="Huang L."/>
            <person name="Peng D.H."/>
            <person name="Luo Y.B."/>
            <person name="Zou S.Q."/>
            <person name="Chen S.P."/>
            <person name="Lan S."/>
            <person name="Tsai W.C."/>
            <person name="Van de Peer Y."/>
            <person name="Liu Z.J."/>
        </authorList>
    </citation>
    <scope>NUCLEOTIDE SEQUENCE [LARGE SCALE GENOMIC DNA]</scope>
    <source>
        <strain evidence="3">Lor287</strain>
    </source>
</reference>
<evidence type="ECO:0000256" key="1">
    <source>
        <dbReference type="SAM" id="MobiDB-lite"/>
    </source>
</evidence>